<dbReference type="VEuPathDB" id="FungiDB:SPPG_05535"/>
<gene>
    <name evidence="3" type="ORF">SPPG_05535</name>
</gene>
<dbReference type="EMBL" id="KQ257458">
    <property type="protein sequence ID" value="KNC99281.1"/>
    <property type="molecule type" value="Genomic_DNA"/>
</dbReference>
<dbReference type="Gene3D" id="1.10.287.110">
    <property type="entry name" value="DnaJ domain"/>
    <property type="match status" value="1"/>
</dbReference>
<dbReference type="Pfam" id="PF00226">
    <property type="entry name" value="DnaJ"/>
    <property type="match status" value="1"/>
</dbReference>
<feature type="region of interest" description="Disordered" evidence="1">
    <location>
        <begin position="270"/>
        <end position="351"/>
    </location>
</feature>
<feature type="domain" description="J" evidence="2">
    <location>
        <begin position="23"/>
        <end position="93"/>
    </location>
</feature>
<dbReference type="GO" id="GO:0005737">
    <property type="term" value="C:cytoplasm"/>
    <property type="evidence" value="ECO:0007669"/>
    <property type="project" value="TreeGrafter"/>
</dbReference>
<dbReference type="Pfam" id="PF23302">
    <property type="entry name" value="HTH_DNAJC9"/>
    <property type="match status" value="1"/>
</dbReference>
<dbReference type="PROSITE" id="PS00636">
    <property type="entry name" value="DNAJ_1"/>
    <property type="match status" value="1"/>
</dbReference>
<dbReference type="PROSITE" id="PS50076">
    <property type="entry name" value="DNAJ_2"/>
    <property type="match status" value="1"/>
</dbReference>
<dbReference type="InterPro" id="IPR052594">
    <property type="entry name" value="J_domain-containing_protein"/>
</dbReference>
<dbReference type="CDD" id="cd06257">
    <property type="entry name" value="DnaJ"/>
    <property type="match status" value="1"/>
</dbReference>
<dbReference type="RefSeq" id="XP_016607321.1">
    <property type="nucleotide sequence ID" value="XM_016753742.1"/>
</dbReference>
<dbReference type="InParanoid" id="A0A0L0HE38"/>
<dbReference type="FunCoup" id="A0A0L0HE38">
    <property type="interactions" value="706"/>
</dbReference>
<evidence type="ECO:0000313" key="3">
    <source>
        <dbReference type="EMBL" id="KNC99281.1"/>
    </source>
</evidence>
<evidence type="ECO:0000259" key="2">
    <source>
        <dbReference type="PROSITE" id="PS50076"/>
    </source>
</evidence>
<keyword evidence="4" id="KW-1185">Reference proteome</keyword>
<dbReference type="eggNOG" id="KOG0719">
    <property type="taxonomic scope" value="Eukaryota"/>
</dbReference>
<dbReference type="InterPro" id="IPR018253">
    <property type="entry name" value="DnaJ_domain_CS"/>
</dbReference>
<dbReference type="PANTHER" id="PTHR44144:SF1">
    <property type="entry name" value="DNAJ HOMOLOG SUBFAMILY C MEMBER 9"/>
    <property type="match status" value="1"/>
</dbReference>
<dbReference type="InterPro" id="IPR001623">
    <property type="entry name" value="DnaJ_domain"/>
</dbReference>
<feature type="compositionally biased region" description="Basic and acidic residues" evidence="1">
    <location>
        <begin position="270"/>
        <end position="279"/>
    </location>
</feature>
<dbReference type="PRINTS" id="PR00625">
    <property type="entry name" value="JDOMAIN"/>
</dbReference>
<dbReference type="GeneID" id="27688900"/>
<dbReference type="Proteomes" id="UP000053201">
    <property type="component" value="Unassembled WGS sequence"/>
</dbReference>
<reference evidence="3 4" key="1">
    <citation type="submission" date="2009-08" db="EMBL/GenBank/DDBJ databases">
        <title>The Genome Sequence of Spizellomyces punctatus strain DAOM BR117.</title>
        <authorList>
            <consortium name="The Broad Institute Genome Sequencing Platform"/>
            <person name="Russ C."/>
            <person name="Cuomo C."/>
            <person name="Shea T."/>
            <person name="Young S.K."/>
            <person name="Zeng Q."/>
            <person name="Koehrsen M."/>
            <person name="Haas B."/>
            <person name="Borodovsky M."/>
            <person name="Guigo R."/>
            <person name="Alvarado L."/>
            <person name="Berlin A."/>
            <person name="Bochicchio J."/>
            <person name="Borenstein D."/>
            <person name="Chapman S."/>
            <person name="Chen Z."/>
            <person name="Engels R."/>
            <person name="Freedman E."/>
            <person name="Gellesch M."/>
            <person name="Goldberg J."/>
            <person name="Griggs A."/>
            <person name="Gujja S."/>
            <person name="Heiman D."/>
            <person name="Hepburn T."/>
            <person name="Howarth C."/>
            <person name="Jen D."/>
            <person name="Larson L."/>
            <person name="Lewis B."/>
            <person name="Mehta T."/>
            <person name="Park D."/>
            <person name="Pearson M."/>
            <person name="Roberts A."/>
            <person name="Saif S."/>
            <person name="Shenoy N."/>
            <person name="Sisk P."/>
            <person name="Stolte C."/>
            <person name="Sykes S."/>
            <person name="Thomson T."/>
            <person name="Walk T."/>
            <person name="White J."/>
            <person name="Yandava C."/>
            <person name="Burger G."/>
            <person name="Gray M.W."/>
            <person name="Holland P.W.H."/>
            <person name="King N."/>
            <person name="Lang F.B.F."/>
            <person name="Roger A.J."/>
            <person name="Ruiz-Trillo I."/>
            <person name="Lander E."/>
            <person name="Nusbaum C."/>
        </authorList>
    </citation>
    <scope>NUCLEOTIDE SEQUENCE [LARGE SCALE GENOMIC DNA]</scope>
    <source>
        <strain evidence="3 4">DAOM BR117</strain>
    </source>
</reference>
<dbReference type="SUPFAM" id="SSF46565">
    <property type="entry name" value="Chaperone J-domain"/>
    <property type="match status" value="1"/>
</dbReference>
<dbReference type="InterPro" id="IPR036869">
    <property type="entry name" value="J_dom_sf"/>
</dbReference>
<dbReference type="OMA" id="WLDLWSK"/>
<proteinExistence type="predicted"/>
<feature type="compositionally biased region" description="Basic residues" evidence="1">
    <location>
        <begin position="280"/>
        <end position="289"/>
    </location>
</feature>
<dbReference type="AlphaFoldDB" id="A0A0L0HE38"/>
<evidence type="ECO:0000256" key="1">
    <source>
        <dbReference type="SAM" id="MobiDB-lite"/>
    </source>
</evidence>
<dbReference type="OrthoDB" id="10250354at2759"/>
<accession>A0A0L0HE38</accession>
<organism evidence="3 4">
    <name type="scientific">Spizellomyces punctatus (strain DAOM BR117)</name>
    <dbReference type="NCBI Taxonomy" id="645134"/>
    <lineage>
        <taxon>Eukaryota</taxon>
        <taxon>Fungi</taxon>
        <taxon>Fungi incertae sedis</taxon>
        <taxon>Chytridiomycota</taxon>
        <taxon>Chytridiomycota incertae sedis</taxon>
        <taxon>Chytridiomycetes</taxon>
        <taxon>Spizellomycetales</taxon>
        <taxon>Spizellomycetaceae</taxon>
        <taxon>Spizellomyces</taxon>
    </lineage>
</organism>
<name>A0A0L0HE38_SPIPD</name>
<feature type="region of interest" description="Disordered" evidence="1">
    <location>
        <begin position="221"/>
        <end position="254"/>
    </location>
</feature>
<dbReference type="GO" id="GO:0031072">
    <property type="term" value="F:heat shock protein binding"/>
    <property type="evidence" value="ECO:0007669"/>
    <property type="project" value="TreeGrafter"/>
</dbReference>
<evidence type="ECO:0000313" key="4">
    <source>
        <dbReference type="Proteomes" id="UP000053201"/>
    </source>
</evidence>
<feature type="compositionally biased region" description="Basic and acidic residues" evidence="1">
    <location>
        <begin position="221"/>
        <end position="231"/>
    </location>
</feature>
<dbReference type="SMART" id="SM00271">
    <property type="entry name" value="DnaJ"/>
    <property type="match status" value="1"/>
</dbReference>
<sequence>MTRTKTSKTAQGDDNDMDEPAIDLYAEFNISRDASEEQVKKAYRKLALKYHPDKLSKASEEEKAAATAKFQEIAVWYQVLSDPVKRKHYDQTGELGESDGFFGDKGDATWEEFFRQLWVGLTKESIEEFEKKYKGSEEERQEILEAYQSSKGDVFYILETVPLMTFDDLDRVREIVTAAISGGDVKAYKKFTKIDQKELAKRKRESEKEAREAEKLWQEIKGKYEDKEAKGPRRRGVASIEDEGEDGLRMLIQQRGQSRMDALVQNLEAKYAKKADTKGKKAGSKRKKRSMDDDGEENKDDISSNGGPELADEDFEAFQKKLFKEKAKVTTQESGAQRKVPTKGTTKRRKA</sequence>
<feature type="compositionally biased region" description="Basic and acidic residues" evidence="1">
    <location>
        <begin position="317"/>
        <end position="328"/>
    </location>
</feature>
<dbReference type="GO" id="GO:0005634">
    <property type="term" value="C:nucleus"/>
    <property type="evidence" value="ECO:0007669"/>
    <property type="project" value="TreeGrafter"/>
</dbReference>
<dbReference type="PANTHER" id="PTHR44144">
    <property type="entry name" value="DNAJ HOMOLOG SUBFAMILY C MEMBER 9"/>
    <property type="match status" value="1"/>
</dbReference>
<protein>
    <recommendedName>
        <fullName evidence="2">J domain-containing protein</fullName>
    </recommendedName>
</protein>
<dbReference type="InterPro" id="IPR056453">
    <property type="entry name" value="HTH_DNAJC9"/>
</dbReference>